<comment type="caution">
    <text evidence="1">The sequence shown here is derived from an EMBL/GenBank/DDBJ whole genome shotgun (WGS) entry which is preliminary data.</text>
</comment>
<protein>
    <submittedName>
        <fullName evidence="1">Uncharacterized protein</fullName>
    </submittedName>
</protein>
<proteinExistence type="predicted"/>
<evidence type="ECO:0000313" key="2">
    <source>
        <dbReference type="Proteomes" id="UP000790377"/>
    </source>
</evidence>
<name>A0ACB8A8S2_9AGAM</name>
<keyword evidence="2" id="KW-1185">Reference proteome</keyword>
<organism evidence="1 2">
    <name type="scientific">Hygrophoropsis aurantiaca</name>
    <dbReference type="NCBI Taxonomy" id="72124"/>
    <lineage>
        <taxon>Eukaryota</taxon>
        <taxon>Fungi</taxon>
        <taxon>Dikarya</taxon>
        <taxon>Basidiomycota</taxon>
        <taxon>Agaricomycotina</taxon>
        <taxon>Agaricomycetes</taxon>
        <taxon>Agaricomycetidae</taxon>
        <taxon>Boletales</taxon>
        <taxon>Coniophorineae</taxon>
        <taxon>Hygrophoropsidaceae</taxon>
        <taxon>Hygrophoropsis</taxon>
    </lineage>
</organism>
<evidence type="ECO:0000313" key="1">
    <source>
        <dbReference type="EMBL" id="KAH7909460.1"/>
    </source>
</evidence>
<accession>A0ACB8A8S2</accession>
<reference evidence="1" key="1">
    <citation type="journal article" date="2021" name="New Phytol.">
        <title>Evolutionary innovations through gain and loss of genes in the ectomycorrhizal Boletales.</title>
        <authorList>
            <person name="Wu G."/>
            <person name="Miyauchi S."/>
            <person name="Morin E."/>
            <person name="Kuo A."/>
            <person name="Drula E."/>
            <person name="Varga T."/>
            <person name="Kohler A."/>
            <person name="Feng B."/>
            <person name="Cao Y."/>
            <person name="Lipzen A."/>
            <person name="Daum C."/>
            <person name="Hundley H."/>
            <person name="Pangilinan J."/>
            <person name="Johnson J."/>
            <person name="Barry K."/>
            <person name="LaButti K."/>
            <person name="Ng V."/>
            <person name="Ahrendt S."/>
            <person name="Min B."/>
            <person name="Choi I.G."/>
            <person name="Park H."/>
            <person name="Plett J.M."/>
            <person name="Magnuson J."/>
            <person name="Spatafora J.W."/>
            <person name="Nagy L.G."/>
            <person name="Henrissat B."/>
            <person name="Grigoriev I.V."/>
            <person name="Yang Z.L."/>
            <person name="Xu J."/>
            <person name="Martin F.M."/>
        </authorList>
    </citation>
    <scope>NUCLEOTIDE SEQUENCE</scope>
    <source>
        <strain evidence="1">ATCC 28755</strain>
    </source>
</reference>
<sequence length="434" mass="48874">MLDLSEHITQSEMLRARYLQTIVGYSMECSMAFMAIQEFRLAKDRSEISDKSWHEAFGLASTAFELPIYFSFRQSQQSESRQLPERKDVCWVRKDVFIHITPHLTDENNMQAAIARVVEEVLKEDRERIVFGVWLSFFHCLIVRIDLGAGGAFAHTPPMPFLPSWFAQEPSTPGITALTRFGYRRDPNLFRKALALHSKTKVKSGVEDERTQAQAVWEVDVSGSVELGSQDPPAIDLPVDSNSPRGDYISLASGSKLPVEIWHRWTLDPPLHRVALLLPSIDSLLEFGLVAKVCQEAAEMVLRCPHIDNWRLVGVGDTYTSDHGKDPALIAGFNTTNVDGSDTPSIGANDSVDDFQASQVLKSKLQCTKFLAIRDNSYAELWVGKHSIKNYTQTFVNGQVEISFYNEDIESWIRVFPPVENQESRSVPLVVQAL</sequence>
<dbReference type="Proteomes" id="UP000790377">
    <property type="component" value="Unassembled WGS sequence"/>
</dbReference>
<gene>
    <name evidence="1" type="ORF">BJ138DRAFT_1127650</name>
</gene>
<dbReference type="EMBL" id="MU267758">
    <property type="protein sequence ID" value="KAH7909460.1"/>
    <property type="molecule type" value="Genomic_DNA"/>
</dbReference>